<dbReference type="AlphaFoldDB" id="A0A8J3U634"/>
<keyword evidence="2" id="KW-1185">Reference proteome</keyword>
<comment type="caution">
    <text evidence="1">The sequence shown here is derived from an EMBL/GenBank/DDBJ whole genome shotgun (WGS) entry which is preliminary data.</text>
</comment>
<evidence type="ECO:0000313" key="1">
    <source>
        <dbReference type="EMBL" id="GII39278.1"/>
    </source>
</evidence>
<name>A0A8J3U634_9ACTN</name>
<protein>
    <submittedName>
        <fullName evidence="1">Uncharacterized protein</fullName>
    </submittedName>
</protein>
<dbReference type="EMBL" id="BOOP01000020">
    <property type="protein sequence ID" value="GII39278.1"/>
    <property type="molecule type" value="Genomic_DNA"/>
</dbReference>
<dbReference type="Proteomes" id="UP000622547">
    <property type="component" value="Unassembled WGS sequence"/>
</dbReference>
<reference evidence="1 2" key="1">
    <citation type="submission" date="2021-01" db="EMBL/GenBank/DDBJ databases">
        <title>Whole genome shotgun sequence of Planotetraspora phitsanulokensis NBRC 104273.</title>
        <authorList>
            <person name="Komaki H."/>
            <person name="Tamura T."/>
        </authorList>
    </citation>
    <scope>NUCLEOTIDE SEQUENCE [LARGE SCALE GENOMIC DNA]</scope>
    <source>
        <strain evidence="1 2">NBRC 104273</strain>
    </source>
</reference>
<gene>
    <name evidence="1" type="ORF">Pph01_42810</name>
</gene>
<proteinExistence type="predicted"/>
<accession>A0A8J3U634</accession>
<evidence type="ECO:0000313" key="2">
    <source>
        <dbReference type="Proteomes" id="UP000622547"/>
    </source>
</evidence>
<organism evidence="1 2">
    <name type="scientific">Planotetraspora phitsanulokensis</name>
    <dbReference type="NCBI Taxonomy" id="575192"/>
    <lineage>
        <taxon>Bacteria</taxon>
        <taxon>Bacillati</taxon>
        <taxon>Actinomycetota</taxon>
        <taxon>Actinomycetes</taxon>
        <taxon>Streptosporangiales</taxon>
        <taxon>Streptosporangiaceae</taxon>
        <taxon>Planotetraspora</taxon>
    </lineage>
</organism>
<dbReference type="RefSeq" id="WP_204074886.1">
    <property type="nucleotide sequence ID" value="NZ_BAABHI010000009.1"/>
</dbReference>
<sequence length="96" mass="10981">MIRIQAGDEAQAAHVRLLAFARKPSWETTEARLRWHVMGLGKGKTEHAGARDMSRKHGHWGFTEEAKAWASRARRRDEKQDLQAAFTELADEEPTE</sequence>